<keyword evidence="1" id="KW-0812">Transmembrane</keyword>
<protein>
    <submittedName>
        <fullName evidence="2">Uncharacterized protein</fullName>
    </submittedName>
</protein>
<dbReference type="Proteomes" id="UP001344447">
    <property type="component" value="Unassembled WGS sequence"/>
</dbReference>
<comment type="caution">
    <text evidence="2">The sequence shown here is derived from an EMBL/GenBank/DDBJ whole genome shotgun (WGS) entry which is preliminary data.</text>
</comment>
<evidence type="ECO:0000256" key="1">
    <source>
        <dbReference type="SAM" id="Phobius"/>
    </source>
</evidence>
<accession>A0AAN7U0A4</accession>
<sequence>MGRINRLYERIFNSPRNFDRVSIQKTKHLLIQFCILGVLGWIIFFTVLVYDVLNQQVFVNNEIWDNVEVPQFSIYFRNTNIDRYSLNNLTTDTDFNQLDYDQVSYCDYYQTDDTFYCQNSREENKNFNISTSLDKITVEPFNITIKETYINLNIQTSIGNGSQSTGFILIFGDLVWSLSGPMKAELLFKTEVMIENDVKTIKYIPNLVTSLLDELVCEKYNNNLDFQNNCSSITLSIIYQSNIVPHFTLETGWELLFRILINTFSIGKLSLTLLALVFSFYSKKLLFKKKTSWFENSVRDAVLYHFHFHVLEHDKPSTKKEKLTKLERSIDQGDSDKLLNRNEKKIKRDQETMGSESVFKRLLESVSPQDKYSIPLSRFSLIQYIVMVIVLIGIGAFIAIKDLQNILVQTVYTDMDFIQLPSFDFAFESVRNSTDTYLLETLEYLPNGANSSCTYTSPDSNNPICNKTINYPEDTIDFSKFPEISYYGGDYGSISLGKNQSYSFFLKTNSSSKIQAHSQDLTYLILYLNDIVYYIRPFSNISIELTKSIYNDIDGTTKESYDPSVTVIPLSVYSGGLENYTLIYMWYSSNVVSEMSQETTFQLLKRTFTDFSSFISPTTTVVGLFFTKILIKIFFKYSTAHVDSKTREAIIYHLRNYEKYKPIFRKNTKKLKTRKSYDEYKY</sequence>
<proteinExistence type="predicted"/>
<keyword evidence="1" id="KW-1133">Transmembrane helix</keyword>
<keyword evidence="3" id="KW-1185">Reference proteome</keyword>
<feature type="transmembrane region" description="Helical" evidence="1">
    <location>
        <begin position="255"/>
        <end position="281"/>
    </location>
</feature>
<feature type="transmembrane region" description="Helical" evidence="1">
    <location>
        <begin position="381"/>
        <end position="400"/>
    </location>
</feature>
<evidence type="ECO:0000313" key="2">
    <source>
        <dbReference type="EMBL" id="KAK5578740.1"/>
    </source>
</evidence>
<feature type="transmembrane region" description="Helical" evidence="1">
    <location>
        <begin position="29"/>
        <end position="50"/>
    </location>
</feature>
<keyword evidence="1" id="KW-0472">Membrane</keyword>
<evidence type="ECO:0000313" key="3">
    <source>
        <dbReference type="Proteomes" id="UP001344447"/>
    </source>
</evidence>
<dbReference type="EMBL" id="JAVFKY010000003">
    <property type="protein sequence ID" value="KAK5578740.1"/>
    <property type="molecule type" value="Genomic_DNA"/>
</dbReference>
<reference evidence="2 3" key="1">
    <citation type="submission" date="2023-11" db="EMBL/GenBank/DDBJ databases">
        <title>Dfirmibasis_genome.</title>
        <authorList>
            <person name="Edelbroek B."/>
            <person name="Kjellin J."/>
            <person name="Jerlstrom-Hultqvist J."/>
            <person name="Soderbom F."/>
        </authorList>
    </citation>
    <scope>NUCLEOTIDE SEQUENCE [LARGE SCALE GENOMIC DNA]</scope>
    <source>
        <strain evidence="2 3">TNS-C-14</strain>
    </source>
</reference>
<gene>
    <name evidence="2" type="ORF">RB653_008413</name>
</gene>
<organism evidence="2 3">
    <name type="scientific">Dictyostelium firmibasis</name>
    <dbReference type="NCBI Taxonomy" id="79012"/>
    <lineage>
        <taxon>Eukaryota</taxon>
        <taxon>Amoebozoa</taxon>
        <taxon>Evosea</taxon>
        <taxon>Eumycetozoa</taxon>
        <taxon>Dictyostelia</taxon>
        <taxon>Dictyosteliales</taxon>
        <taxon>Dictyosteliaceae</taxon>
        <taxon>Dictyostelium</taxon>
    </lineage>
</organism>
<name>A0AAN7U0A4_9MYCE</name>
<dbReference type="AlphaFoldDB" id="A0AAN7U0A4"/>